<keyword evidence="7" id="KW-1185">Reference proteome</keyword>
<dbReference type="InterPro" id="IPR002748">
    <property type="entry name" value="CbiD"/>
</dbReference>
<comment type="pathway">
    <text evidence="5">Cofactor biosynthesis; adenosylcobalamin biosynthesis; cob(II)yrinate a,c-diamide from sirohydrochlorin (anaerobic route): step 6/10.</text>
</comment>
<comment type="similarity">
    <text evidence="5">Belongs to the CbiD family.</text>
</comment>
<keyword evidence="2 5" id="KW-0489">Methyltransferase</keyword>
<keyword evidence="1 5" id="KW-0169">Cobalamin biosynthesis</keyword>
<dbReference type="UniPathway" id="UPA00148">
    <property type="reaction ID" value="UER00227"/>
</dbReference>
<dbReference type="AlphaFoldDB" id="A0A2T3FU79"/>
<comment type="function">
    <text evidence="5">Catalyzes the methylation of C-1 in cobalt-precorrin-5B to form cobalt-precorrin-6A.</text>
</comment>
<comment type="catalytic activity">
    <reaction evidence="5">
        <text>Co-precorrin-5B + S-adenosyl-L-methionine = Co-precorrin-6A + S-adenosyl-L-homocysteine</text>
        <dbReference type="Rhea" id="RHEA:26285"/>
        <dbReference type="ChEBI" id="CHEBI:57856"/>
        <dbReference type="ChEBI" id="CHEBI:59789"/>
        <dbReference type="ChEBI" id="CHEBI:60063"/>
        <dbReference type="ChEBI" id="CHEBI:60064"/>
        <dbReference type="EC" id="2.1.1.195"/>
    </reaction>
</comment>
<dbReference type="InterPro" id="IPR036074">
    <property type="entry name" value="CbiD_sf"/>
</dbReference>
<protein>
    <recommendedName>
        <fullName evidence="5">Cobalt-precorrin-5B C(1)-methyltransferase</fullName>
        <ecNumber evidence="5">2.1.1.195</ecNumber>
    </recommendedName>
    <alternativeName>
        <fullName evidence="5">Cobalt-precorrin-6A synthase</fullName>
    </alternativeName>
</protein>
<dbReference type="Proteomes" id="UP000241048">
    <property type="component" value="Unassembled WGS sequence"/>
</dbReference>
<keyword evidence="3 5" id="KW-0808">Transferase</keyword>
<dbReference type="GO" id="GO:0019251">
    <property type="term" value="P:anaerobic cobalamin biosynthetic process"/>
    <property type="evidence" value="ECO:0007669"/>
    <property type="project" value="UniProtKB-UniRule"/>
</dbReference>
<reference evidence="6 7" key="1">
    <citation type="submission" date="2018-03" db="EMBL/GenBank/DDBJ databases">
        <title>Lachnoclostridium SNUG30386 gen.nov., sp.nov., isolated from human faeces.</title>
        <authorList>
            <person name="Seo B."/>
            <person name="Jeon K."/>
            <person name="Ko G."/>
        </authorList>
    </citation>
    <scope>NUCLEOTIDE SEQUENCE [LARGE SCALE GENOMIC DNA]</scope>
    <source>
        <strain evidence="6 7">SNUG30386</strain>
    </source>
</reference>
<evidence type="ECO:0000256" key="2">
    <source>
        <dbReference type="ARBA" id="ARBA00022603"/>
    </source>
</evidence>
<evidence type="ECO:0000256" key="1">
    <source>
        <dbReference type="ARBA" id="ARBA00022573"/>
    </source>
</evidence>
<dbReference type="SUPFAM" id="SSF111342">
    <property type="entry name" value="CbiD-like"/>
    <property type="match status" value="1"/>
</dbReference>
<sequence length="410" mass="44386">METEKKQTDEKKELRTGFTTGTCAAACTRAAVLFLCTGEAPAAAETVTPSGVRAILPIVRAEREEDSAVCGVQKDSGDDPDVTNGTLVCARAVLACHDSITESGYTDPAYPGIEVTGGEGIGMVTRDGLSCPVGHYAINPVPRTAIFREAALARREAGMPELPLRIEISIPSGRELAEKTFNPHLGIIGGISVLGTTGIVNPMSEAALVETIRLDIRVHAQEDVSLLAVAPGNYGERFLKEETGLSMENFIKCSNFIGTSFKMLSQEGIHQALLAGHVGKLVKVAGGVMNTHSRYGDRRMEILSACARTVGFPEADALLPMNTTEEAADFLYEHGYLKQVMEQVANQVKAVLEEESGVQTEVMLFSSNYGLMARTAGADAYVRELLEMERGMEVMIDRRIINYEKLRFEY</sequence>
<dbReference type="Pfam" id="PF01888">
    <property type="entry name" value="CbiD"/>
    <property type="match status" value="1"/>
</dbReference>
<evidence type="ECO:0000313" key="6">
    <source>
        <dbReference type="EMBL" id="PST38804.1"/>
    </source>
</evidence>
<dbReference type="PANTHER" id="PTHR35863:SF1">
    <property type="entry name" value="COBALT-PRECORRIN-5B C(1)-METHYLTRANSFERASE"/>
    <property type="match status" value="1"/>
</dbReference>
<gene>
    <name evidence="5 6" type="primary">cbiD</name>
    <name evidence="6" type="ORF">C7U56_02335</name>
</gene>
<evidence type="ECO:0000313" key="7">
    <source>
        <dbReference type="Proteomes" id="UP000241048"/>
    </source>
</evidence>
<keyword evidence="4 5" id="KW-0949">S-adenosyl-L-methionine</keyword>
<dbReference type="PANTHER" id="PTHR35863">
    <property type="entry name" value="COBALT-PRECORRIN-5B C(1)-METHYLTRANSFERASE"/>
    <property type="match status" value="1"/>
</dbReference>
<dbReference type="PIRSF" id="PIRSF026782">
    <property type="entry name" value="CbiD"/>
    <property type="match status" value="1"/>
</dbReference>
<evidence type="ECO:0000256" key="4">
    <source>
        <dbReference type="ARBA" id="ARBA00022691"/>
    </source>
</evidence>
<dbReference type="RefSeq" id="WP_106999980.1">
    <property type="nucleotide sequence ID" value="NZ_DBFCCR010000008.1"/>
</dbReference>
<comment type="caution">
    <text evidence="6">The sequence shown here is derived from an EMBL/GenBank/DDBJ whole genome shotgun (WGS) entry which is preliminary data.</text>
</comment>
<dbReference type="Gene3D" id="3.30.2110.10">
    <property type="entry name" value="CbiD-like"/>
    <property type="match status" value="1"/>
</dbReference>
<accession>A0A2T3FU79</accession>
<dbReference type="EMBL" id="PYLO01000001">
    <property type="protein sequence ID" value="PST38804.1"/>
    <property type="molecule type" value="Genomic_DNA"/>
</dbReference>
<dbReference type="GO" id="GO:0043780">
    <property type="term" value="F:cobalt-precorrin-5B C1-methyltransferase activity"/>
    <property type="evidence" value="ECO:0007669"/>
    <property type="project" value="RHEA"/>
</dbReference>
<dbReference type="EC" id="2.1.1.195" evidence="5"/>
<dbReference type="HAMAP" id="MF_00787">
    <property type="entry name" value="CbiD"/>
    <property type="match status" value="1"/>
</dbReference>
<dbReference type="NCBIfam" id="TIGR00312">
    <property type="entry name" value="cbiD"/>
    <property type="match status" value="1"/>
</dbReference>
<dbReference type="GO" id="GO:0032259">
    <property type="term" value="P:methylation"/>
    <property type="evidence" value="ECO:0007669"/>
    <property type="project" value="UniProtKB-KW"/>
</dbReference>
<evidence type="ECO:0000256" key="5">
    <source>
        <dbReference type="HAMAP-Rule" id="MF_00787"/>
    </source>
</evidence>
<evidence type="ECO:0000256" key="3">
    <source>
        <dbReference type="ARBA" id="ARBA00022679"/>
    </source>
</evidence>
<proteinExistence type="inferred from homology"/>
<name>A0A2T3FU79_9CLOT</name>
<organism evidence="6 7">
    <name type="scientific">Clostridium fessum</name>
    <dbReference type="NCBI Taxonomy" id="2126740"/>
    <lineage>
        <taxon>Bacteria</taxon>
        <taxon>Bacillati</taxon>
        <taxon>Bacillota</taxon>
        <taxon>Clostridia</taxon>
        <taxon>Eubacteriales</taxon>
        <taxon>Clostridiaceae</taxon>
        <taxon>Clostridium</taxon>
    </lineage>
</organism>